<dbReference type="Pfam" id="PF14398">
    <property type="entry name" value="ATPgrasp_YheCD"/>
    <property type="match status" value="1"/>
</dbReference>
<dbReference type="SUPFAM" id="SSF56059">
    <property type="entry name" value="Glutathione synthetase ATP-binding domain-like"/>
    <property type="match status" value="1"/>
</dbReference>
<proteinExistence type="predicted"/>
<reference evidence="1 2" key="1">
    <citation type="submission" date="2019-08" db="EMBL/GenBank/DDBJ databases">
        <title>Bacillus genomes from the desert of Cuatro Cienegas, Coahuila.</title>
        <authorList>
            <person name="Olmedo-Alvarez G."/>
        </authorList>
    </citation>
    <scope>NUCLEOTIDE SEQUENCE [LARGE SCALE GENOMIC DNA]</scope>
    <source>
        <strain evidence="1 2">CH40_1T</strain>
    </source>
</reference>
<dbReference type="Gene3D" id="3.30.470.20">
    <property type="entry name" value="ATP-grasp fold, B domain"/>
    <property type="match status" value="1"/>
</dbReference>
<organism evidence="1 2">
    <name type="scientific">Rossellomorea vietnamensis</name>
    <dbReference type="NCBI Taxonomy" id="218284"/>
    <lineage>
        <taxon>Bacteria</taxon>
        <taxon>Bacillati</taxon>
        <taxon>Bacillota</taxon>
        <taxon>Bacilli</taxon>
        <taxon>Bacillales</taxon>
        <taxon>Bacillaceae</taxon>
        <taxon>Rossellomorea</taxon>
    </lineage>
</organism>
<dbReference type="EMBL" id="VTEH01000009">
    <property type="protein sequence ID" value="TYR74928.1"/>
    <property type="molecule type" value="Genomic_DNA"/>
</dbReference>
<dbReference type="AlphaFoldDB" id="A0A5D4KC74"/>
<evidence type="ECO:0000313" key="1">
    <source>
        <dbReference type="EMBL" id="TYR74928.1"/>
    </source>
</evidence>
<name>A0A5D4KC74_9BACI</name>
<dbReference type="InterPro" id="IPR026838">
    <property type="entry name" value="YheC/D"/>
</dbReference>
<gene>
    <name evidence="1" type="ORF">FZC79_12530</name>
</gene>
<comment type="caution">
    <text evidence="1">The sequence shown here is derived from an EMBL/GenBank/DDBJ whole genome shotgun (WGS) entry which is preliminary data.</text>
</comment>
<protein>
    <submittedName>
        <fullName evidence="1">YheC/YheD family protein</fullName>
    </submittedName>
</protein>
<dbReference type="Proteomes" id="UP000323317">
    <property type="component" value="Unassembled WGS sequence"/>
</dbReference>
<evidence type="ECO:0000313" key="2">
    <source>
        <dbReference type="Proteomes" id="UP000323317"/>
    </source>
</evidence>
<accession>A0A5D4KC74</accession>
<sequence length="389" mass="45028">MLRPGQSVRLSKLFITYQKAFGKKGELHMTRLGILMLEPDTTHPFYTGMAQTSKTIGVEVLLFSPLQIHPQTEWIQGYRFSTDTGSWIKDIFTIPEYIYDRTFYGDDFSSKQAKAIVQWLKNRDELCFLGYGLPNKWTIYKHLKTQEKVSPYLPETILIDSIPETIAKIKREKNVIIKPFDGANGMGVFEIQSKNGNFQVRTTKKQEIAEKEMDEETLSRWLEGLVQKRSFILQVQLDNRDEQNRPFDLRLLLQKNENDKWSVSCKGFRVGIPGSLLTNISSGASAIPYEEWKKKLKHYNWLYIESEIRDIVRSLPEVLEEEFAPLFEIGLDIIIGRDSSVWILDMNSKPGHKMLQLLNQDEIQRLHSLPLRYCKALQRKMPATGGDSS</sequence>